<comment type="caution">
    <text evidence="1">The sequence shown here is derived from an EMBL/GenBank/DDBJ whole genome shotgun (WGS) entry which is preliminary data.</text>
</comment>
<keyword evidence="2" id="KW-1185">Reference proteome</keyword>
<organism evidence="1 2">
    <name type="scientific">Terrabacter carboxydivorans</name>
    <dbReference type="NCBI Taxonomy" id="619730"/>
    <lineage>
        <taxon>Bacteria</taxon>
        <taxon>Bacillati</taxon>
        <taxon>Actinomycetota</taxon>
        <taxon>Actinomycetes</taxon>
        <taxon>Micrococcales</taxon>
        <taxon>Intrasporangiaceae</taxon>
        <taxon>Terrabacter</taxon>
    </lineage>
</organism>
<proteinExistence type="predicted"/>
<sequence length="52" mass="5514">MGVAPAAITADYREHQTLAPILALPRLLQTPGVTFPRGLTRGSWTATVARLG</sequence>
<protein>
    <submittedName>
        <fullName evidence="1">Uncharacterized protein</fullName>
    </submittedName>
</protein>
<accession>A0ABP5Z194</accession>
<gene>
    <name evidence="1" type="ORF">GCM10009858_30770</name>
</gene>
<dbReference type="EMBL" id="BAAARE010000013">
    <property type="protein sequence ID" value="GAA2490568.1"/>
    <property type="molecule type" value="Genomic_DNA"/>
</dbReference>
<evidence type="ECO:0000313" key="1">
    <source>
        <dbReference type="EMBL" id="GAA2490568.1"/>
    </source>
</evidence>
<evidence type="ECO:0000313" key="2">
    <source>
        <dbReference type="Proteomes" id="UP001500730"/>
    </source>
</evidence>
<dbReference type="Proteomes" id="UP001500730">
    <property type="component" value="Unassembled WGS sequence"/>
</dbReference>
<reference evidence="2" key="1">
    <citation type="journal article" date="2019" name="Int. J. Syst. Evol. Microbiol.">
        <title>The Global Catalogue of Microorganisms (GCM) 10K type strain sequencing project: providing services to taxonomists for standard genome sequencing and annotation.</title>
        <authorList>
            <consortium name="The Broad Institute Genomics Platform"/>
            <consortium name="The Broad Institute Genome Sequencing Center for Infectious Disease"/>
            <person name="Wu L."/>
            <person name="Ma J."/>
        </authorList>
    </citation>
    <scope>NUCLEOTIDE SEQUENCE [LARGE SCALE GENOMIC DNA]</scope>
    <source>
        <strain evidence="2">JCM 16259</strain>
    </source>
</reference>
<dbReference type="RefSeq" id="WP_344255888.1">
    <property type="nucleotide sequence ID" value="NZ_BAAARE010000013.1"/>
</dbReference>
<name>A0ABP5Z194_9MICO</name>